<dbReference type="Proteomes" id="UP000254925">
    <property type="component" value="Unassembled WGS sequence"/>
</dbReference>
<name>A0A370HIZ1_9HYPH</name>
<evidence type="ECO:0008006" key="3">
    <source>
        <dbReference type="Google" id="ProtNLM"/>
    </source>
</evidence>
<dbReference type="AlphaFoldDB" id="A0A370HIZ1"/>
<dbReference type="SUPFAM" id="SSF54427">
    <property type="entry name" value="NTF2-like"/>
    <property type="match status" value="1"/>
</dbReference>
<dbReference type="EMBL" id="QQBB01000006">
    <property type="protein sequence ID" value="RDI57992.1"/>
    <property type="molecule type" value="Genomic_DNA"/>
</dbReference>
<evidence type="ECO:0000313" key="2">
    <source>
        <dbReference type="Proteomes" id="UP000254925"/>
    </source>
</evidence>
<dbReference type="InterPro" id="IPR016918">
    <property type="entry name" value="UCP029394"/>
</dbReference>
<proteinExistence type="predicted"/>
<sequence length="143" mass="15868">MGLDHPLARAAMQEIADLHAFFEAWLGGRLDRTGAVFARLENVLGEEFSMVSPGGVRLRRSDVTSWIWDAHGTREKTGGFRIVAVEPELLLLRAPLVVLRYVEEQEADGIVTRRWATAVFEVGGEAGSVRWLALQETWIPPGS</sequence>
<protein>
    <recommendedName>
        <fullName evidence="3">DUF4440 domain-containing protein</fullName>
    </recommendedName>
</protein>
<dbReference type="OrthoDB" id="8420905at2"/>
<keyword evidence="2" id="KW-1185">Reference proteome</keyword>
<organism evidence="1 2">
    <name type="scientific">Microvirga subterranea</name>
    <dbReference type="NCBI Taxonomy" id="186651"/>
    <lineage>
        <taxon>Bacteria</taxon>
        <taxon>Pseudomonadati</taxon>
        <taxon>Pseudomonadota</taxon>
        <taxon>Alphaproteobacteria</taxon>
        <taxon>Hyphomicrobiales</taxon>
        <taxon>Methylobacteriaceae</taxon>
        <taxon>Microvirga</taxon>
    </lineage>
</organism>
<accession>A0A370HIZ1</accession>
<dbReference type="Gene3D" id="3.10.450.50">
    <property type="match status" value="1"/>
</dbReference>
<gene>
    <name evidence="1" type="ORF">DES45_106306</name>
</gene>
<comment type="caution">
    <text evidence="1">The sequence shown here is derived from an EMBL/GenBank/DDBJ whole genome shotgun (WGS) entry which is preliminary data.</text>
</comment>
<dbReference type="InterPro" id="IPR032710">
    <property type="entry name" value="NTF2-like_dom_sf"/>
</dbReference>
<evidence type="ECO:0000313" key="1">
    <source>
        <dbReference type="EMBL" id="RDI57992.1"/>
    </source>
</evidence>
<dbReference type="RefSeq" id="WP_114771207.1">
    <property type="nucleotide sequence ID" value="NZ_QQBB01000006.1"/>
</dbReference>
<reference evidence="1 2" key="1">
    <citation type="submission" date="2018-07" db="EMBL/GenBank/DDBJ databases">
        <title>Genomic Encyclopedia of Type Strains, Phase IV (KMG-IV): sequencing the most valuable type-strain genomes for metagenomic binning, comparative biology and taxonomic classification.</title>
        <authorList>
            <person name="Goeker M."/>
        </authorList>
    </citation>
    <scope>NUCLEOTIDE SEQUENCE [LARGE SCALE GENOMIC DNA]</scope>
    <source>
        <strain evidence="1 2">DSM 14364</strain>
    </source>
</reference>
<dbReference type="PIRSF" id="PIRSF029394">
    <property type="entry name" value="UCP029394"/>
    <property type="match status" value="1"/>
</dbReference>